<protein>
    <submittedName>
        <fullName evidence="10">Ectoine/hydroxyectoine ABC transporter permease subunit EhuD</fullName>
    </submittedName>
</protein>
<keyword evidence="2 8" id="KW-0813">Transport</keyword>
<evidence type="ECO:0000313" key="10">
    <source>
        <dbReference type="EMBL" id="MBO0516950.1"/>
    </source>
</evidence>
<organism evidence="10 11">
    <name type="scientific">Streptomyces beijiangensis</name>
    <dbReference type="NCBI Taxonomy" id="163361"/>
    <lineage>
        <taxon>Bacteria</taxon>
        <taxon>Bacillati</taxon>
        <taxon>Actinomycetota</taxon>
        <taxon>Actinomycetes</taxon>
        <taxon>Kitasatosporales</taxon>
        <taxon>Streptomycetaceae</taxon>
        <taxon>Streptomyces</taxon>
    </lineage>
</organism>
<dbReference type="InterPro" id="IPR000515">
    <property type="entry name" value="MetI-like"/>
</dbReference>
<evidence type="ECO:0000256" key="1">
    <source>
        <dbReference type="ARBA" id="ARBA00004651"/>
    </source>
</evidence>
<evidence type="ECO:0000259" key="9">
    <source>
        <dbReference type="PROSITE" id="PS50928"/>
    </source>
</evidence>
<feature type="domain" description="ABC transmembrane type-1" evidence="9">
    <location>
        <begin position="20"/>
        <end position="208"/>
    </location>
</feature>
<feature type="transmembrane region" description="Helical" evidence="8">
    <location>
        <begin position="20"/>
        <end position="44"/>
    </location>
</feature>
<dbReference type="PANTHER" id="PTHR30614">
    <property type="entry name" value="MEMBRANE COMPONENT OF AMINO ACID ABC TRANSPORTER"/>
    <property type="match status" value="1"/>
</dbReference>
<dbReference type="PROSITE" id="PS50928">
    <property type="entry name" value="ABC_TM1"/>
    <property type="match status" value="1"/>
</dbReference>
<keyword evidence="3" id="KW-1003">Cell membrane</keyword>
<evidence type="ECO:0000256" key="4">
    <source>
        <dbReference type="ARBA" id="ARBA00022692"/>
    </source>
</evidence>
<reference evidence="10" key="1">
    <citation type="submission" date="2021-03" db="EMBL/GenBank/DDBJ databases">
        <title>Streptomyces poriferae sp. nov., a novel marine sponge-derived Actinobacteria species with anti-MRSA activity.</title>
        <authorList>
            <person name="Sandoval-Powers M."/>
            <person name="Kralova S."/>
            <person name="Nguyen G.-S."/>
            <person name="Fawwal D."/>
            <person name="Degnes K."/>
            <person name="Klinkenberg G."/>
            <person name="Sletta H."/>
            <person name="Wentzel A."/>
            <person name="Liles M.R."/>
        </authorList>
    </citation>
    <scope>NUCLEOTIDE SEQUENCE</scope>
    <source>
        <strain evidence="10">DSM 41794</strain>
    </source>
</reference>
<keyword evidence="11" id="KW-1185">Reference proteome</keyword>
<evidence type="ECO:0000256" key="3">
    <source>
        <dbReference type="ARBA" id="ARBA00022475"/>
    </source>
</evidence>
<proteinExistence type="inferred from homology"/>
<evidence type="ECO:0000256" key="6">
    <source>
        <dbReference type="ARBA" id="ARBA00022989"/>
    </source>
</evidence>
<keyword evidence="7 8" id="KW-0472">Membrane</keyword>
<dbReference type="NCBIfam" id="TIGR03003">
    <property type="entry name" value="ectoine_ehuD"/>
    <property type="match status" value="1"/>
</dbReference>
<dbReference type="GO" id="GO:0043190">
    <property type="term" value="C:ATP-binding cassette (ABC) transporter complex"/>
    <property type="evidence" value="ECO:0007669"/>
    <property type="project" value="InterPro"/>
</dbReference>
<comment type="subcellular location">
    <subcellularLocation>
        <location evidence="1 8">Cell membrane</location>
        <topology evidence="1 8">Multi-pass membrane protein</topology>
    </subcellularLocation>
</comment>
<dbReference type="Gene3D" id="1.10.3720.10">
    <property type="entry name" value="MetI-like"/>
    <property type="match status" value="1"/>
</dbReference>
<dbReference type="Proteomes" id="UP000664167">
    <property type="component" value="Unassembled WGS sequence"/>
</dbReference>
<dbReference type="GO" id="GO:0022857">
    <property type="term" value="F:transmembrane transporter activity"/>
    <property type="evidence" value="ECO:0007669"/>
    <property type="project" value="InterPro"/>
</dbReference>
<dbReference type="EMBL" id="JAFLRJ010000473">
    <property type="protein sequence ID" value="MBO0516950.1"/>
    <property type="molecule type" value="Genomic_DNA"/>
</dbReference>
<evidence type="ECO:0000256" key="2">
    <source>
        <dbReference type="ARBA" id="ARBA00022448"/>
    </source>
</evidence>
<dbReference type="InterPro" id="IPR043429">
    <property type="entry name" value="ArtM/GltK/GlnP/TcyL/YhdX-like"/>
</dbReference>
<dbReference type="GO" id="GO:0006865">
    <property type="term" value="P:amino acid transport"/>
    <property type="evidence" value="ECO:0007669"/>
    <property type="project" value="UniProtKB-KW"/>
</dbReference>
<evidence type="ECO:0000313" key="11">
    <source>
        <dbReference type="Proteomes" id="UP000664167"/>
    </source>
</evidence>
<dbReference type="InterPro" id="IPR010065">
    <property type="entry name" value="AA_ABC_transptr_permease_3TM"/>
</dbReference>
<evidence type="ECO:0000256" key="5">
    <source>
        <dbReference type="ARBA" id="ARBA00022970"/>
    </source>
</evidence>
<dbReference type="NCBIfam" id="TIGR01726">
    <property type="entry name" value="HEQRo_perm_3TM"/>
    <property type="match status" value="1"/>
</dbReference>
<sequence length="217" mass="24177">MNSWDWSAVWDFMPRFWDGLLVSLQILALGSVLSFALGLVWAIAFRAPTRFIRWPVNVITEFIRNTPLLVQLFFLFFVLPDWGVQFSALTTGTVAIGVHYSTYTAQVYRAGIDAVPAGQWEAATALSLPVTRTWTAVILPQAIRRVVPALGNYVIAMLKDTPLVVAISVLDLLGQARLESSHTFQYTEPLTVVGVAFILIAYPASLLVRALERRLVR</sequence>
<evidence type="ECO:0000256" key="8">
    <source>
        <dbReference type="RuleBase" id="RU363032"/>
    </source>
</evidence>
<comment type="similarity">
    <text evidence="8">Belongs to the binding-protein-dependent transport system permease family.</text>
</comment>
<dbReference type="InterPro" id="IPR014341">
    <property type="entry name" value="Ectoine_EhuD"/>
</dbReference>
<keyword evidence="4 8" id="KW-0812">Transmembrane</keyword>
<evidence type="ECO:0000256" key="7">
    <source>
        <dbReference type="ARBA" id="ARBA00023136"/>
    </source>
</evidence>
<gene>
    <name evidence="10" type="primary">ehuD</name>
    <name evidence="10" type="ORF">J0695_35080</name>
</gene>
<dbReference type="CDD" id="cd06261">
    <property type="entry name" value="TM_PBP2"/>
    <property type="match status" value="1"/>
</dbReference>
<comment type="caution">
    <text evidence="10">The sequence shown here is derived from an EMBL/GenBank/DDBJ whole genome shotgun (WGS) entry which is preliminary data.</text>
</comment>
<keyword evidence="6 8" id="KW-1133">Transmembrane helix</keyword>
<keyword evidence="5" id="KW-0029">Amino-acid transport</keyword>
<dbReference type="RefSeq" id="WP_206968818.1">
    <property type="nucleotide sequence ID" value="NZ_JAFLRJ010000473.1"/>
</dbReference>
<dbReference type="InterPro" id="IPR035906">
    <property type="entry name" value="MetI-like_sf"/>
</dbReference>
<accession>A0A939JM11</accession>
<feature type="transmembrane region" description="Helical" evidence="8">
    <location>
        <begin position="190"/>
        <end position="211"/>
    </location>
</feature>
<dbReference type="AlphaFoldDB" id="A0A939JM11"/>
<dbReference type="SUPFAM" id="SSF161098">
    <property type="entry name" value="MetI-like"/>
    <property type="match status" value="1"/>
</dbReference>
<dbReference type="Pfam" id="PF00528">
    <property type="entry name" value="BPD_transp_1"/>
    <property type="match status" value="1"/>
</dbReference>
<dbReference type="PANTHER" id="PTHR30614:SF0">
    <property type="entry name" value="L-CYSTINE TRANSPORT SYSTEM PERMEASE PROTEIN TCYL"/>
    <property type="match status" value="1"/>
</dbReference>
<name>A0A939JM11_9ACTN</name>